<feature type="compositionally biased region" description="Basic and acidic residues" evidence="1">
    <location>
        <begin position="918"/>
        <end position="928"/>
    </location>
</feature>
<organism evidence="2 3">
    <name type="scientific">Piloderma croceum (strain F 1598)</name>
    <dbReference type="NCBI Taxonomy" id="765440"/>
    <lineage>
        <taxon>Eukaryota</taxon>
        <taxon>Fungi</taxon>
        <taxon>Dikarya</taxon>
        <taxon>Basidiomycota</taxon>
        <taxon>Agaricomycotina</taxon>
        <taxon>Agaricomycetes</taxon>
        <taxon>Agaricomycetidae</taxon>
        <taxon>Atheliales</taxon>
        <taxon>Atheliaceae</taxon>
        <taxon>Piloderma</taxon>
    </lineage>
</organism>
<dbReference type="EMBL" id="KN832998">
    <property type="protein sequence ID" value="KIM81642.1"/>
    <property type="molecule type" value="Genomic_DNA"/>
</dbReference>
<dbReference type="AlphaFoldDB" id="A0A0C3BWC3"/>
<dbReference type="STRING" id="765440.A0A0C3BWC3"/>
<keyword evidence="3" id="KW-1185">Reference proteome</keyword>
<reference evidence="2 3" key="1">
    <citation type="submission" date="2014-04" db="EMBL/GenBank/DDBJ databases">
        <authorList>
            <consortium name="DOE Joint Genome Institute"/>
            <person name="Kuo A."/>
            <person name="Tarkka M."/>
            <person name="Buscot F."/>
            <person name="Kohler A."/>
            <person name="Nagy L.G."/>
            <person name="Floudas D."/>
            <person name="Copeland A."/>
            <person name="Barry K.W."/>
            <person name="Cichocki N."/>
            <person name="Veneault-Fourrey C."/>
            <person name="LaButti K."/>
            <person name="Lindquist E.A."/>
            <person name="Lipzen A."/>
            <person name="Lundell T."/>
            <person name="Morin E."/>
            <person name="Murat C."/>
            <person name="Sun H."/>
            <person name="Tunlid A."/>
            <person name="Henrissat B."/>
            <person name="Grigoriev I.V."/>
            <person name="Hibbett D.S."/>
            <person name="Martin F."/>
            <person name="Nordberg H.P."/>
            <person name="Cantor M.N."/>
            <person name="Hua S.X."/>
        </authorList>
    </citation>
    <scope>NUCLEOTIDE SEQUENCE [LARGE SCALE GENOMIC DNA]</scope>
    <source>
        <strain evidence="2 3">F 1598</strain>
    </source>
</reference>
<sequence>MPLNSILVALDDNDHTRLDRLILDHDALPDYPPVLLALVVSNSDGMLNQRYVNIIEAGELLAEYPELWDRIKMAYAAQSFKDIRTLEILQLSKPKRCSPPPATYGKAIAAAWDQPYSGECDKILHISLAEMRREGPYSNVVSIIQSSGTGKSRMVDQLAISVFAIPFNIRSASDNRDLAFPPPDDAVRTHIVSKALAASTTTEDIECFYLCFLAALFSKTRDKLEGGRFRQQKGTKALAAWWRDHLREPDVRSQLYSSVVDEAETFTAETVNVAARKAKDAFKELSATIDSFGPSLAPALKIILYVDEAHTLMIPSPKNKSSYSGEDPSDKYLYDILCSALNNFLSEPLLVLFLSTASHLYQLAPSGALAGSARARSNIHNLQAPITETPFDCSPDLPVRPHKLTLDNTCDVAFMSRFGRLLFWTMLRGAGDSEAEVMLTIINLARTKLLCQDTIDVKATDVGKTARTAVVDVRLMFDYEPRREASHLLQAELVASHMRICYSVPQSREYMCSGYPSEPILAEAAAQQMYAFRKRNPRVILDILKDNMEGGLLDRGERGELVGRELLMSAYDRAIEREDETRQRSETSLQDISTDDPAFKSPRSYSSGVSLITFIDELFTEENAHQVLESLPDNIKLETKFGDAFKDAKVRFTHFVKMGDSTGTTSAAFWVALTRGMAIITRSGEVVVDVIIPILLHDKQLCEEVVSGLLVQFKRRRHSGPKASYLIDQRTIGFFPEGSPDEHPRPYISLVMELGVQPKGTVPTKELPKSAPSASTTTPSKLDVMKQGHLRHAQDTHPRFSIFAYGCSNTVYKGISPDQRATYQYLLASRDFLAEHPRQHSGALDAVGRMKPYWKAGSASYHWIDEKVLGGNVPEIATDNDDRLVTTFFDDDLEESGSGPGEGGEDPFIAQVPIQHREPSGLDSHQQHEAGSGGEDPVIAQMPIQDSDGSSRKRLRILPTKTRMQPLRTKPKSKRNS</sequence>
<accession>A0A0C3BWC3</accession>
<proteinExistence type="predicted"/>
<dbReference type="PANTHER" id="PTHR33266:SF1">
    <property type="entry name" value="F-BOX DOMAIN-CONTAINING PROTEIN"/>
    <property type="match status" value="1"/>
</dbReference>
<reference evidence="3" key="2">
    <citation type="submission" date="2015-01" db="EMBL/GenBank/DDBJ databases">
        <title>Evolutionary Origins and Diversification of the Mycorrhizal Mutualists.</title>
        <authorList>
            <consortium name="DOE Joint Genome Institute"/>
            <consortium name="Mycorrhizal Genomics Consortium"/>
            <person name="Kohler A."/>
            <person name="Kuo A."/>
            <person name="Nagy L.G."/>
            <person name="Floudas D."/>
            <person name="Copeland A."/>
            <person name="Barry K.W."/>
            <person name="Cichocki N."/>
            <person name="Veneault-Fourrey C."/>
            <person name="LaButti K."/>
            <person name="Lindquist E.A."/>
            <person name="Lipzen A."/>
            <person name="Lundell T."/>
            <person name="Morin E."/>
            <person name="Murat C."/>
            <person name="Riley R."/>
            <person name="Ohm R."/>
            <person name="Sun H."/>
            <person name="Tunlid A."/>
            <person name="Henrissat B."/>
            <person name="Grigoriev I.V."/>
            <person name="Hibbett D.S."/>
            <person name="Martin F."/>
        </authorList>
    </citation>
    <scope>NUCLEOTIDE SEQUENCE [LARGE SCALE GENOMIC DNA]</scope>
    <source>
        <strain evidence="3">F 1598</strain>
    </source>
</reference>
<dbReference type="HOGENOM" id="CLU_009568_0_1_1"/>
<evidence type="ECO:0000313" key="3">
    <source>
        <dbReference type="Proteomes" id="UP000054166"/>
    </source>
</evidence>
<dbReference type="OrthoDB" id="107110at2759"/>
<dbReference type="Proteomes" id="UP000054166">
    <property type="component" value="Unassembled WGS sequence"/>
</dbReference>
<dbReference type="PANTHER" id="PTHR33266">
    <property type="entry name" value="CHROMOSOME 15, WHOLE GENOME SHOTGUN SEQUENCE"/>
    <property type="match status" value="1"/>
</dbReference>
<feature type="region of interest" description="Disordered" evidence="1">
    <location>
        <begin position="577"/>
        <end position="603"/>
    </location>
</feature>
<name>A0A0C3BWC3_PILCF</name>
<feature type="compositionally biased region" description="Low complexity" evidence="1">
    <location>
        <begin position="769"/>
        <end position="780"/>
    </location>
</feature>
<gene>
    <name evidence="2" type="ORF">PILCRDRAFT_821408</name>
</gene>
<dbReference type="InParanoid" id="A0A0C3BWC3"/>
<evidence type="ECO:0000313" key="2">
    <source>
        <dbReference type="EMBL" id="KIM81642.1"/>
    </source>
</evidence>
<feature type="region of interest" description="Disordered" evidence="1">
    <location>
        <begin position="918"/>
        <end position="977"/>
    </location>
</feature>
<feature type="region of interest" description="Disordered" evidence="1">
    <location>
        <begin position="761"/>
        <end position="780"/>
    </location>
</feature>
<protein>
    <submittedName>
        <fullName evidence="2">Uncharacterized protein</fullName>
    </submittedName>
</protein>
<evidence type="ECO:0000256" key="1">
    <source>
        <dbReference type="SAM" id="MobiDB-lite"/>
    </source>
</evidence>